<name>A0A1F7WRD9_9BACT</name>
<evidence type="ECO:0000256" key="7">
    <source>
        <dbReference type="HAMAP-Rule" id="MF_00415"/>
    </source>
</evidence>
<dbReference type="GO" id="GO:0003774">
    <property type="term" value="F:cytoskeletal motor activity"/>
    <property type="evidence" value="ECO:0007669"/>
    <property type="project" value="InterPro"/>
</dbReference>
<evidence type="ECO:0000256" key="6">
    <source>
        <dbReference type="ARBA" id="ARBA00023237"/>
    </source>
</evidence>
<feature type="chain" id="PRO_5009533550" description="Flagellar L-ring protein" evidence="8">
    <location>
        <begin position="34"/>
        <end position="207"/>
    </location>
</feature>
<dbReference type="Proteomes" id="UP000178735">
    <property type="component" value="Unassembled WGS sequence"/>
</dbReference>
<keyword evidence="4 7" id="KW-0472">Membrane</keyword>
<comment type="subcellular location">
    <subcellularLocation>
        <location evidence="7">Cell outer membrane</location>
        <topology evidence="7">Lipid-anchor</topology>
    </subcellularLocation>
    <subcellularLocation>
        <location evidence="7">Bacterial flagellum basal body</location>
    </subcellularLocation>
</comment>
<comment type="caution">
    <text evidence="9">The sequence shown here is derived from an EMBL/GenBank/DDBJ whole genome shotgun (WGS) entry which is preliminary data.</text>
</comment>
<evidence type="ECO:0000313" key="10">
    <source>
        <dbReference type="Proteomes" id="UP000178735"/>
    </source>
</evidence>
<dbReference type="GO" id="GO:0009427">
    <property type="term" value="C:bacterial-type flagellum basal body, distal rod, L ring"/>
    <property type="evidence" value="ECO:0007669"/>
    <property type="project" value="InterPro"/>
</dbReference>
<evidence type="ECO:0000256" key="5">
    <source>
        <dbReference type="ARBA" id="ARBA00023143"/>
    </source>
</evidence>
<evidence type="ECO:0000256" key="1">
    <source>
        <dbReference type="ARBA" id="ARBA00002591"/>
    </source>
</evidence>
<evidence type="ECO:0000313" key="9">
    <source>
        <dbReference type="EMBL" id="OGM05157.1"/>
    </source>
</evidence>
<sequence>MNRSVIKSVVKKVLPAIAAAFIASCFTVGPAGAESLWRQAEEESAGQSIFSETKGHKIGDILTILIIENSTAVQKATTQNKKTSTIGAKAGTGPLSFIPNITSSTSGDFSGDGSTTRSGTITAKISARVTKIYPNGNLAIEGKRSIRINDEVQDITISGVARTLDITSDNTILSTFLADAHIKYKGNGVVGTVNRPGIIKRVSDWLF</sequence>
<organism evidence="9 10">
    <name type="scientific">Candidatus Wallbacteria bacterium GWC2_49_35</name>
    <dbReference type="NCBI Taxonomy" id="1817813"/>
    <lineage>
        <taxon>Bacteria</taxon>
        <taxon>Candidatus Walliibacteriota</taxon>
    </lineage>
</organism>
<dbReference type="STRING" id="1817813.A2008_01235"/>
<dbReference type="PRINTS" id="PR01008">
    <property type="entry name" value="FLGLRINGFLGH"/>
</dbReference>
<evidence type="ECO:0000256" key="2">
    <source>
        <dbReference type="ARBA" id="ARBA00006929"/>
    </source>
</evidence>
<keyword evidence="7" id="KW-0449">Lipoprotein</keyword>
<dbReference type="EMBL" id="MGFH01000122">
    <property type="protein sequence ID" value="OGM05157.1"/>
    <property type="molecule type" value="Genomic_DNA"/>
</dbReference>
<comment type="function">
    <text evidence="1 7">Assembles around the rod to form the L-ring and probably protects the motor/basal body from shearing forces during rotation.</text>
</comment>
<keyword evidence="3 7" id="KW-0732">Signal</keyword>
<dbReference type="AlphaFoldDB" id="A0A1F7WRD9"/>
<feature type="signal peptide" evidence="8">
    <location>
        <begin position="1"/>
        <end position="33"/>
    </location>
</feature>
<dbReference type="PROSITE" id="PS51257">
    <property type="entry name" value="PROKAR_LIPOPROTEIN"/>
    <property type="match status" value="1"/>
</dbReference>
<dbReference type="PANTHER" id="PTHR34933:SF1">
    <property type="entry name" value="FLAGELLAR L-RING PROTEIN"/>
    <property type="match status" value="1"/>
</dbReference>
<comment type="similarity">
    <text evidence="2 7">Belongs to the FlgH family.</text>
</comment>
<accession>A0A1F7WRD9</accession>
<reference evidence="9 10" key="1">
    <citation type="journal article" date="2016" name="Nat. Commun.">
        <title>Thousands of microbial genomes shed light on interconnected biogeochemical processes in an aquifer system.</title>
        <authorList>
            <person name="Anantharaman K."/>
            <person name="Brown C.T."/>
            <person name="Hug L.A."/>
            <person name="Sharon I."/>
            <person name="Castelle C.J."/>
            <person name="Probst A.J."/>
            <person name="Thomas B.C."/>
            <person name="Singh A."/>
            <person name="Wilkins M.J."/>
            <person name="Karaoz U."/>
            <person name="Brodie E.L."/>
            <person name="Williams K.H."/>
            <person name="Hubbard S.S."/>
            <person name="Banfield J.F."/>
        </authorList>
    </citation>
    <scope>NUCLEOTIDE SEQUENCE [LARGE SCALE GENOMIC DNA]</scope>
</reference>
<evidence type="ECO:0000256" key="3">
    <source>
        <dbReference type="ARBA" id="ARBA00022729"/>
    </source>
</evidence>
<dbReference type="GO" id="GO:0071973">
    <property type="term" value="P:bacterial-type flagellum-dependent cell motility"/>
    <property type="evidence" value="ECO:0007669"/>
    <property type="project" value="InterPro"/>
</dbReference>
<dbReference type="Pfam" id="PF02107">
    <property type="entry name" value="FlgH"/>
    <property type="match status" value="1"/>
</dbReference>
<dbReference type="HAMAP" id="MF_00415">
    <property type="entry name" value="FlgH"/>
    <property type="match status" value="1"/>
</dbReference>
<evidence type="ECO:0000256" key="8">
    <source>
        <dbReference type="SAM" id="SignalP"/>
    </source>
</evidence>
<keyword evidence="5 7" id="KW-0975">Bacterial flagellum</keyword>
<proteinExistence type="inferred from homology"/>
<keyword evidence="6 7" id="KW-0998">Cell outer membrane</keyword>
<protein>
    <recommendedName>
        <fullName evidence="7">Flagellar L-ring protein</fullName>
    </recommendedName>
    <alternativeName>
        <fullName evidence="7">Basal body L-ring protein</fullName>
    </alternativeName>
</protein>
<dbReference type="InterPro" id="IPR000527">
    <property type="entry name" value="Flag_Lring"/>
</dbReference>
<gene>
    <name evidence="7" type="primary">flgH</name>
    <name evidence="9" type="ORF">A2008_01235</name>
</gene>
<comment type="subunit">
    <text evidence="7">The basal body constitutes a major portion of the flagellar organelle and consists of four rings (L,P,S, and M) mounted on a central rod.</text>
</comment>
<evidence type="ECO:0000256" key="4">
    <source>
        <dbReference type="ARBA" id="ARBA00023136"/>
    </source>
</evidence>
<dbReference type="PANTHER" id="PTHR34933">
    <property type="entry name" value="FLAGELLAR L-RING PROTEIN"/>
    <property type="match status" value="1"/>
</dbReference>
<dbReference type="GO" id="GO:0009279">
    <property type="term" value="C:cell outer membrane"/>
    <property type="evidence" value="ECO:0007669"/>
    <property type="project" value="UniProtKB-SubCell"/>
</dbReference>